<comment type="subcellular location">
    <subcellularLocation>
        <location evidence="1">Cell membrane</location>
        <topology evidence="1">Multi-pass membrane protein</topology>
    </subcellularLocation>
</comment>
<dbReference type="AlphaFoldDB" id="A0A1G7M2P2"/>
<keyword evidence="7 8" id="KW-0472">Membrane</keyword>
<evidence type="ECO:0000313" key="14">
    <source>
        <dbReference type="Proteomes" id="UP000436801"/>
    </source>
</evidence>
<keyword evidence="13" id="KW-1185">Reference proteome</keyword>
<evidence type="ECO:0000313" key="13">
    <source>
        <dbReference type="Proteomes" id="UP000323502"/>
    </source>
</evidence>
<dbReference type="PROSITE" id="PS00211">
    <property type="entry name" value="ABC_TRANSPORTER_1"/>
    <property type="match status" value="1"/>
</dbReference>
<evidence type="ECO:0000256" key="7">
    <source>
        <dbReference type="ARBA" id="ARBA00023136"/>
    </source>
</evidence>
<dbReference type="GO" id="GO:0140359">
    <property type="term" value="F:ABC-type transporter activity"/>
    <property type="evidence" value="ECO:0007669"/>
    <property type="project" value="InterPro"/>
</dbReference>
<dbReference type="GO" id="GO:0005886">
    <property type="term" value="C:plasma membrane"/>
    <property type="evidence" value="ECO:0007669"/>
    <property type="project" value="UniProtKB-SubCell"/>
</dbReference>
<evidence type="ECO:0000256" key="5">
    <source>
        <dbReference type="ARBA" id="ARBA00022840"/>
    </source>
</evidence>
<dbReference type="Proteomes" id="UP000436801">
    <property type="component" value="Unassembled WGS sequence"/>
</dbReference>
<reference evidence="11 14" key="2">
    <citation type="submission" date="2019-12" db="EMBL/GenBank/DDBJ databases">
        <authorList>
            <person name="Zheng J."/>
        </authorList>
    </citation>
    <scope>NUCLEOTIDE SEQUENCE [LARGE SCALE GENOMIC DNA]</scope>
    <source>
        <strain evidence="11 14">DSM 27347</strain>
    </source>
</reference>
<feature type="transmembrane region" description="Helical" evidence="8">
    <location>
        <begin position="50"/>
        <end position="68"/>
    </location>
</feature>
<dbReference type="Gene3D" id="3.40.50.300">
    <property type="entry name" value="P-loop containing nucleotide triphosphate hydrolases"/>
    <property type="match status" value="1"/>
</dbReference>
<dbReference type="OrthoDB" id="9810134at2"/>
<dbReference type="GO" id="GO:0016887">
    <property type="term" value="F:ATP hydrolysis activity"/>
    <property type="evidence" value="ECO:0007669"/>
    <property type="project" value="InterPro"/>
</dbReference>
<dbReference type="InterPro" id="IPR017871">
    <property type="entry name" value="ABC_transporter-like_CS"/>
</dbReference>
<dbReference type="PROSITE" id="PS50929">
    <property type="entry name" value="ABC_TM1F"/>
    <property type="match status" value="1"/>
</dbReference>
<feature type="transmembrane region" description="Helical" evidence="8">
    <location>
        <begin position="336"/>
        <end position="354"/>
    </location>
</feature>
<accession>A0A1G7M2P2</accession>
<keyword evidence="2" id="KW-0813">Transport</keyword>
<keyword evidence="5 12" id="KW-0067">ATP-binding</keyword>
<evidence type="ECO:0000256" key="1">
    <source>
        <dbReference type="ARBA" id="ARBA00004651"/>
    </source>
</evidence>
<evidence type="ECO:0000256" key="3">
    <source>
        <dbReference type="ARBA" id="ARBA00022692"/>
    </source>
</evidence>
<organism evidence="12 13">
    <name type="scientific">Sphingomonas carotinifaciens</name>
    <dbReference type="NCBI Taxonomy" id="1166323"/>
    <lineage>
        <taxon>Bacteria</taxon>
        <taxon>Pseudomonadati</taxon>
        <taxon>Pseudomonadota</taxon>
        <taxon>Alphaproteobacteria</taxon>
        <taxon>Sphingomonadales</taxon>
        <taxon>Sphingomonadaceae</taxon>
        <taxon>Sphingomonas</taxon>
    </lineage>
</organism>
<dbReference type="EMBL" id="FNBI01000004">
    <property type="protein sequence ID" value="SDF56098.1"/>
    <property type="molecule type" value="Genomic_DNA"/>
</dbReference>
<dbReference type="Proteomes" id="UP000323502">
    <property type="component" value="Unassembled WGS sequence"/>
</dbReference>
<feature type="domain" description="ABC transmembrane type-1" evidence="10">
    <location>
        <begin position="153"/>
        <end position="353"/>
    </location>
</feature>
<sequence length="594" mass="65883">MTVSVSDIGAERVVRTERPKEYVGRNVWGDILQIFRIVFLHLKSDPLRGGLLWIYAFGSSTVSSWLGMQFMMRNADTTNGLVAGDYNAVVAALTGTATILAGMLILAVVNTTMTFTLRIRIRTFIANHLMDGWLLKRGLYAADESMRIDHPEQRVQEDSYSFALLVTDILPMIAGALTSFYLYSGALWALQTPFTLPMPDGSQVSIPHSLYFAALLSAGLLTLLAHLIGRVLTRLEVVRQRLEAGFRHDLGQAREYAEQIALSNGQRIERARAGQNFRLIQKNWTPYTFANAFLAAIQMSSTYFAMLVPTVLLFPLVLRGTMKLGDLQIAGQSFQALYFVLGTFVTLYTSFALLRSATLRIRLMEKATDTEPAVGFTSATSRDDTFAAKNLIIQAPDGEPLIAMNELRIPRGENWLIRGRSGTGKSTLFRTLAGLWPFGSGEISRPAEASVMFMPQLPYVPAGSIAELLSYPHTPDTFSQERLRQALIDVRLERLIPDLDSVRSWSKILSPGEQQRLCLGRALLQRPAYLFLDESTSSMDAETERDVLGALAKQLDTSTIVAISHTDRNSMPRDRVLTVRDGTATVSHSSDGRD</sequence>
<dbReference type="SUPFAM" id="SSF90123">
    <property type="entry name" value="ABC transporter transmembrane region"/>
    <property type="match status" value="1"/>
</dbReference>
<feature type="transmembrane region" description="Helical" evidence="8">
    <location>
        <begin position="210"/>
        <end position="232"/>
    </location>
</feature>
<feature type="domain" description="ABC transporter" evidence="9">
    <location>
        <begin position="386"/>
        <end position="593"/>
    </location>
</feature>
<evidence type="ECO:0000256" key="2">
    <source>
        <dbReference type="ARBA" id="ARBA00022448"/>
    </source>
</evidence>
<feature type="transmembrane region" description="Helical" evidence="8">
    <location>
        <begin position="292"/>
        <end position="316"/>
    </location>
</feature>
<evidence type="ECO:0000313" key="12">
    <source>
        <dbReference type="EMBL" id="SDF56098.1"/>
    </source>
</evidence>
<feature type="transmembrane region" description="Helical" evidence="8">
    <location>
        <begin position="88"/>
        <end position="109"/>
    </location>
</feature>
<dbReference type="Gene3D" id="1.20.1560.10">
    <property type="entry name" value="ABC transporter type 1, transmembrane domain"/>
    <property type="match status" value="1"/>
</dbReference>
<evidence type="ECO:0000313" key="11">
    <source>
        <dbReference type="EMBL" id="MWC42133.1"/>
    </source>
</evidence>
<keyword evidence="4" id="KW-0547">Nucleotide-binding</keyword>
<evidence type="ECO:0000256" key="6">
    <source>
        <dbReference type="ARBA" id="ARBA00022989"/>
    </source>
</evidence>
<feature type="transmembrane region" description="Helical" evidence="8">
    <location>
        <begin position="162"/>
        <end position="190"/>
    </location>
</feature>
<dbReference type="InterPro" id="IPR036640">
    <property type="entry name" value="ABC1_TM_sf"/>
</dbReference>
<keyword evidence="6 8" id="KW-1133">Transmembrane helix</keyword>
<dbReference type="PROSITE" id="PS50893">
    <property type="entry name" value="ABC_TRANSPORTER_2"/>
    <property type="match status" value="1"/>
</dbReference>
<reference evidence="12 13" key="1">
    <citation type="submission" date="2016-10" db="EMBL/GenBank/DDBJ databases">
        <authorList>
            <person name="Varghese N."/>
            <person name="Submissions S."/>
        </authorList>
    </citation>
    <scope>NUCLEOTIDE SEQUENCE [LARGE SCALE GENOMIC DNA]</scope>
    <source>
        <strain evidence="12 13">S7-754</strain>
    </source>
</reference>
<dbReference type="CDD" id="cd03223">
    <property type="entry name" value="ABCD_peroxisomal_ALDP"/>
    <property type="match status" value="1"/>
</dbReference>
<dbReference type="PANTHER" id="PTHR11384:SF59">
    <property type="entry name" value="LYSOSOMAL COBALAMIN TRANSPORTER ABCD4"/>
    <property type="match status" value="1"/>
</dbReference>
<evidence type="ECO:0000256" key="8">
    <source>
        <dbReference type="SAM" id="Phobius"/>
    </source>
</evidence>
<dbReference type="RefSeq" id="WP_149682444.1">
    <property type="nucleotide sequence ID" value="NZ_FNBI01000004.1"/>
</dbReference>
<gene>
    <name evidence="11" type="ORF">GQR91_00450</name>
    <name evidence="12" type="ORF">SAMN05216557_10456</name>
</gene>
<dbReference type="SUPFAM" id="SSF52540">
    <property type="entry name" value="P-loop containing nucleoside triphosphate hydrolases"/>
    <property type="match status" value="1"/>
</dbReference>
<evidence type="ECO:0000259" key="9">
    <source>
        <dbReference type="PROSITE" id="PS50893"/>
    </source>
</evidence>
<dbReference type="Pfam" id="PF06472">
    <property type="entry name" value="ABC_membrane_2"/>
    <property type="match status" value="1"/>
</dbReference>
<dbReference type="SMART" id="SM00382">
    <property type="entry name" value="AAA"/>
    <property type="match status" value="1"/>
</dbReference>
<keyword evidence="3 8" id="KW-0812">Transmembrane</keyword>
<evidence type="ECO:0000256" key="4">
    <source>
        <dbReference type="ARBA" id="ARBA00022741"/>
    </source>
</evidence>
<protein>
    <submittedName>
        <fullName evidence="11">ATP-binding cassette domain-containing protein</fullName>
    </submittedName>
    <submittedName>
        <fullName evidence="12">Putative ATP-binding cassette transporter</fullName>
    </submittedName>
</protein>
<dbReference type="EMBL" id="WSUT01000001">
    <property type="protein sequence ID" value="MWC42133.1"/>
    <property type="molecule type" value="Genomic_DNA"/>
</dbReference>
<dbReference type="InterPro" id="IPR003593">
    <property type="entry name" value="AAA+_ATPase"/>
</dbReference>
<dbReference type="InterPro" id="IPR011527">
    <property type="entry name" value="ABC1_TM_dom"/>
</dbReference>
<dbReference type="InterPro" id="IPR050835">
    <property type="entry name" value="ABC_transporter_sub-D"/>
</dbReference>
<dbReference type="Pfam" id="PF00005">
    <property type="entry name" value="ABC_tran"/>
    <property type="match status" value="1"/>
</dbReference>
<dbReference type="InterPro" id="IPR027417">
    <property type="entry name" value="P-loop_NTPase"/>
</dbReference>
<dbReference type="GO" id="GO:0005524">
    <property type="term" value="F:ATP binding"/>
    <property type="evidence" value="ECO:0007669"/>
    <property type="project" value="UniProtKB-KW"/>
</dbReference>
<dbReference type="InterPro" id="IPR003439">
    <property type="entry name" value="ABC_transporter-like_ATP-bd"/>
</dbReference>
<name>A0A1G7M2P2_9SPHN</name>
<dbReference type="PANTHER" id="PTHR11384">
    <property type="entry name" value="ATP-BINDING CASSETTE, SUB-FAMILY D MEMBER"/>
    <property type="match status" value="1"/>
</dbReference>
<proteinExistence type="predicted"/>
<evidence type="ECO:0000259" key="10">
    <source>
        <dbReference type="PROSITE" id="PS50929"/>
    </source>
</evidence>